<comment type="caution">
    <text evidence="2">The sequence shown here is derived from an EMBL/GenBank/DDBJ whole genome shotgun (WGS) entry which is preliminary data.</text>
</comment>
<dbReference type="RefSeq" id="WP_171443384.1">
    <property type="nucleotide sequence ID" value="NZ_JABFNT010000082.1"/>
</dbReference>
<name>A0A7Y4MT83_MYXXA</name>
<protein>
    <submittedName>
        <fullName evidence="2">Gliding motility protein</fullName>
    </submittedName>
</protein>
<organism evidence="2 3">
    <name type="scientific">Myxococcus xanthus</name>
    <dbReference type="NCBI Taxonomy" id="34"/>
    <lineage>
        <taxon>Bacteria</taxon>
        <taxon>Pseudomonadati</taxon>
        <taxon>Myxococcota</taxon>
        <taxon>Myxococcia</taxon>
        <taxon>Myxococcales</taxon>
        <taxon>Cystobacterineae</taxon>
        <taxon>Myxococcaceae</taxon>
        <taxon>Myxococcus</taxon>
    </lineage>
</organism>
<dbReference type="Proteomes" id="UP000533080">
    <property type="component" value="Unassembled WGS sequence"/>
</dbReference>
<feature type="domain" description="Peptidase C-terminal archaeal/bacterial" evidence="1">
    <location>
        <begin position="24"/>
        <end position="87"/>
    </location>
</feature>
<evidence type="ECO:0000313" key="3">
    <source>
        <dbReference type="Proteomes" id="UP000533080"/>
    </source>
</evidence>
<evidence type="ECO:0000259" key="1">
    <source>
        <dbReference type="Pfam" id="PF04151"/>
    </source>
</evidence>
<feature type="non-terminal residue" evidence="2">
    <location>
        <position position="1"/>
    </location>
</feature>
<dbReference type="AlphaFoldDB" id="A0A7Y4MT83"/>
<evidence type="ECO:0000313" key="2">
    <source>
        <dbReference type="EMBL" id="NOJ81345.1"/>
    </source>
</evidence>
<accession>A0A7Y4MT83</accession>
<proteinExistence type="predicted"/>
<sequence>PENSFDYSASNTNSAQQNTTNHVIALTAGQTLTVATCGLTGTQFTGDTWLRLRNPAGTEVATNDDACGGRGSSITFTATTAGNHEVRAGCYSTGSCTGRVVWEISGGSGGATSGSFNFSASNTNSAQQNTTNSDVAIAAGKSITVATCGVTGATFTGDTYLRLFNGATQAAVNDDACGGRGSSLTYTSPTATTLQIRAGCYSSGSCTGTVVWSIQ</sequence>
<reference evidence="2 3" key="1">
    <citation type="submission" date="2020-05" db="EMBL/GenBank/DDBJ databases">
        <authorList>
            <person name="Whitworth D."/>
        </authorList>
    </citation>
    <scope>NUCLEOTIDE SEQUENCE [LARGE SCALE GENOMIC DNA]</scope>
    <source>
        <strain evidence="2 3">AM005</strain>
    </source>
</reference>
<dbReference type="EMBL" id="JABFNT010000082">
    <property type="protein sequence ID" value="NOJ81345.1"/>
    <property type="molecule type" value="Genomic_DNA"/>
</dbReference>
<dbReference type="Gene3D" id="2.60.120.380">
    <property type="match status" value="1"/>
</dbReference>
<dbReference type="Pfam" id="PF04151">
    <property type="entry name" value="PPC"/>
    <property type="match status" value="1"/>
</dbReference>
<gene>
    <name evidence="2" type="ORF">HNV28_23950</name>
</gene>
<dbReference type="InterPro" id="IPR007280">
    <property type="entry name" value="Peptidase_C_arc/bac"/>
</dbReference>